<dbReference type="Proteomes" id="UP000270411">
    <property type="component" value="Chromosome 2"/>
</dbReference>
<dbReference type="RefSeq" id="WP_124686560.1">
    <property type="nucleotide sequence ID" value="NZ_CP033970.1"/>
</dbReference>
<gene>
    <name evidence="2" type="ORF">EHF44_26065</name>
</gene>
<name>A0A3G8H971_9BURK</name>
<reference evidence="3" key="1">
    <citation type="submission" date="2018-11" db="EMBL/GenBank/DDBJ databases">
        <title>FDA dAtabase for Regulatory Grade micrObial Sequences (FDA-ARGOS): Supporting development and validation of Infectious Disease Dx tests.</title>
        <authorList>
            <person name="Goldberg B."/>
            <person name="Campos J."/>
            <person name="Tallon L."/>
            <person name="Sadzewicz L."/>
            <person name="Zhao X."/>
            <person name="Vavikolanu K."/>
            <person name="Mehta A."/>
            <person name="Aluvathingal J."/>
            <person name="Nadendla S."/>
            <person name="Geyer C."/>
            <person name="Nandy P."/>
            <person name="Yan Y."/>
            <person name="Sichtig H."/>
        </authorList>
    </citation>
    <scope>NUCLEOTIDE SEQUENCE [LARGE SCALE GENOMIC DNA]</scope>
    <source>
        <strain evidence="3">FDAARGOS_614</strain>
    </source>
</reference>
<dbReference type="AlphaFoldDB" id="A0A3G8H971"/>
<organism evidence="2 3">
    <name type="scientific">Cupriavidus pauculus</name>
    <dbReference type="NCBI Taxonomy" id="82633"/>
    <lineage>
        <taxon>Bacteria</taxon>
        <taxon>Pseudomonadati</taxon>
        <taxon>Pseudomonadota</taxon>
        <taxon>Betaproteobacteria</taxon>
        <taxon>Burkholderiales</taxon>
        <taxon>Burkholderiaceae</taxon>
        <taxon>Cupriavidus</taxon>
    </lineage>
</organism>
<accession>A0A3G8H971</accession>
<sequence>MKPFRRRQQGATLLITLVFLVVFLMLTISLVGSGVVNTKVTANQQYSVEARHAAQQGIEKAISQDFTAAPAAQAVSVDVTGDGKADYIAQVSAPVCQTSKPVKNVELDETNADDVSCFVGNGNNNTGILPAAGGGSGGGGNSLCNATQWDVAATVNDTATTSARATLHQGIAVRVPYGTACPS</sequence>
<keyword evidence="1" id="KW-0472">Membrane</keyword>
<proteinExistence type="predicted"/>
<dbReference type="EMBL" id="CP033970">
    <property type="protein sequence ID" value="AZG16829.1"/>
    <property type="molecule type" value="Genomic_DNA"/>
</dbReference>
<evidence type="ECO:0000313" key="2">
    <source>
        <dbReference type="EMBL" id="AZG16829.1"/>
    </source>
</evidence>
<evidence type="ECO:0000256" key="1">
    <source>
        <dbReference type="SAM" id="Phobius"/>
    </source>
</evidence>
<keyword evidence="1" id="KW-0812">Transmembrane</keyword>
<dbReference type="KEGG" id="cpau:EHF44_26065"/>
<protein>
    <submittedName>
        <fullName evidence="2">Pilus assembly protein</fullName>
    </submittedName>
</protein>
<dbReference type="OrthoDB" id="5954810at2"/>
<feature type="transmembrane region" description="Helical" evidence="1">
    <location>
        <begin position="12"/>
        <end position="36"/>
    </location>
</feature>
<evidence type="ECO:0000313" key="3">
    <source>
        <dbReference type="Proteomes" id="UP000270411"/>
    </source>
</evidence>
<keyword evidence="1" id="KW-1133">Transmembrane helix</keyword>